<dbReference type="InterPro" id="IPR018170">
    <property type="entry name" value="Aldo/ket_reductase_CS"/>
</dbReference>
<dbReference type="PROSITE" id="PS00063">
    <property type="entry name" value="ALDOKETO_REDUCTASE_3"/>
    <property type="match status" value="1"/>
</dbReference>
<accession>A0ABT9VYU5</accession>
<dbReference type="InterPro" id="IPR036812">
    <property type="entry name" value="NAD(P)_OxRdtase_dom_sf"/>
</dbReference>
<keyword evidence="1" id="KW-0521">NADP</keyword>
<dbReference type="PANTHER" id="PTHR43827:SF3">
    <property type="entry name" value="NADP-DEPENDENT OXIDOREDUCTASE DOMAIN-CONTAINING PROTEIN"/>
    <property type="match status" value="1"/>
</dbReference>
<evidence type="ECO:0000313" key="3">
    <source>
        <dbReference type="EMBL" id="MDQ0166156.1"/>
    </source>
</evidence>
<reference evidence="3 4" key="1">
    <citation type="submission" date="2023-07" db="EMBL/GenBank/DDBJ databases">
        <title>Genomic Encyclopedia of Type Strains, Phase IV (KMG-IV): sequencing the most valuable type-strain genomes for metagenomic binning, comparative biology and taxonomic classification.</title>
        <authorList>
            <person name="Goeker M."/>
        </authorList>
    </citation>
    <scope>NUCLEOTIDE SEQUENCE [LARGE SCALE GENOMIC DNA]</scope>
    <source>
        <strain evidence="3 4">DSM 12751</strain>
    </source>
</reference>
<dbReference type="PANTHER" id="PTHR43827">
    <property type="entry name" value="2,5-DIKETO-D-GLUCONIC ACID REDUCTASE"/>
    <property type="match status" value="1"/>
</dbReference>
<keyword evidence="2" id="KW-0560">Oxidoreductase</keyword>
<keyword evidence="4" id="KW-1185">Reference proteome</keyword>
<evidence type="ECO:0000256" key="1">
    <source>
        <dbReference type="ARBA" id="ARBA00022857"/>
    </source>
</evidence>
<dbReference type="Proteomes" id="UP001235840">
    <property type="component" value="Unassembled WGS sequence"/>
</dbReference>
<dbReference type="Gene3D" id="3.20.20.100">
    <property type="entry name" value="NADP-dependent oxidoreductase domain"/>
    <property type="match status" value="1"/>
</dbReference>
<evidence type="ECO:0000256" key="2">
    <source>
        <dbReference type="ARBA" id="ARBA00023002"/>
    </source>
</evidence>
<protein>
    <submittedName>
        <fullName evidence="3">Diketogulonate reductase-like aldo/keto reductase</fullName>
    </submittedName>
</protein>
<comment type="caution">
    <text evidence="3">The sequence shown here is derived from an EMBL/GenBank/DDBJ whole genome shotgun (WGS) entry which is preliminary data.</text>
</comment>
<gene>
    <name evidence="3" type="ORF">J2S11_002057</name>
</gene>
<sequence>MRWLVQRGIVVIPKSVHKERIVENFDIFDFELSAGDIKQISTLDTRETLFMSYHDPKFAKLLGTLKVDL</sequence>
<dbReference type="SUPFAM" id="SSF51430">
    <property type="entry name" value="NAD(P)-linked oxidoreductase"/>
    <property type="match status" value="1"/>
</dbReference>
<evidence type="ECO:0000313" key="4">
    <source>
        <dbReference type="Proteomes" id="UP001235840"/>
    </source>
</evidence>
<dbReference type="InterPro" id="IPR020471">
    <property type="entry name" value="AKR"/>
</dbReference>
<proteinExistence type="predicted"/>
<organism evidence="3 4">
    <name type="scientific">Caldalkalibacillus horti</name>
    <dbReference type="NCBI Taxonomy" id="77523"/>
    <lineage>
        <taxon>Bacteria</taxon>
        <taxon>Bacillati</taxon>
        <taxon>Bacillota</taxon>
        <taxon>Bacilli</taxon>
        <taxon>Bacillales</taxon>
        <taxon>Bacillaceae</taxon>
        <taxon>Caldalkalibacillus</taxon>
    </lineage>
</organism>
<name>A0ABT9VYU5_9BACI</name>
<dbReference type="EMBL" id="JAUSTY010000007">
    <property type="protein sequence ID" value="MDQ0166156.1"/>
    <property type="molecule type" value="Genomic_DNA"/>
</dbReference>